<accession>A0A9Q0S8U3</accession>
<dbReference type="AlphaFoldDB" id="A0A9Q0S8U3"/>
<dbReference type="OrthoDB" id="1908104at2759"/>
<dbReference type="EMBL" id="WJQU01000001">
    <property type="protein sequence ID" value="KAJ6649567.1"/>
    <property type="molecule type" value="Genomic_DNA"/>
</dbReference>
<gene>
    <name evidence="1" type="ORF">Bhyg_04805</name>
</gene>
<protein>
    <submittedName>
        <fullName evidence="1">Uncharacterized protein</fullName>
    </submittedName>
</protein>
<dbReference type="Proteomes" id="UP001151699">
    <property type="component" value="Chromosome A"/>
</dbReference>
<sequence>MCCLELISFFVLPFPPPFPSRKDIPQEKWDELTQVATMRLEQLAEEQGHHFKLIQIQSAQEELIAGRTVMIRGKFQTSSGEQDCKYDLWRAKSDGFEEYNLFCGSNEYRWSLGKKSAR</sequence>
<reference evidence="1" key="1">
    <citation type="submission" date="2022-07" db="EMBL/GenBank/DDBJ databases">
        <authorList>
            <person name="Trinca V."/>
            <person name="Uliana J.V.C."/>
            <person name="Torres T.T."/>
            <person name="Ward R.J."/>
            <person name="Monesi N."/>
        </authorList>
    </citation>
    <scope>NUCLEOTIDE SEQUENCE</scope>
    <source>
        <strain evidence="1">HSMRA1968</strain>
        <tissue evidence="1">Whole embryos</tissue>
    </source>
</reference>
<feature type="non-terminal residue" evidence="1">
    <location>
        <position position="1"/>
    </location>
</feature>
<name>A0A9Q0S8U3_9DIPT</name>
<organism evidence="1 2">
    <name type="scientific">Pseudolycoriella hygida</name>
    <dbReference type="NCBI Taxonomy" id="35572"/>
    <lineage>
        <taxon>Eukaryota</taxon>
        <taxon>Metazoa</taxon>
        <taxon>Ecdysozoa</taxon>
        <taxon>Arthropoda</taxon>
        <taxon>Hexapoda</taxon>
        <taxon>Insecta</taxon>
        <taxon>Pterygota</taxon>
        <taxon>Neoptera</taxon>
        <taxon>Endopterygota</taxon>
        <taxon>Diptera</taxon>
        <taxon>Nematocera</taxon>
        <taxon>Sciaroidea</taxon>
        <taxon>Sciaridae</taxon>
        <taxon>Pseudolycoriella</taxon>
    </lineage>
</organism>
<evidence type="ECO:0000313" key="1">
    <source>
        <dbReference type="EMBL" id="KAJ6649567.1"/>
    </source>
</evidence>
<keyword evidence="2" id="KW-1185">Reference proteome</keyword>
<comment type="caution">
    <text evidence="1">The sequence shown here is derived from an EMBL/GenBank/DDBJ whole genome shotgun (WGS) entry which is preliminary data.</text>
</comment>
<proteinExistence type="predicted"/>
<evidence type="ECO:0000313" key="2">
    <source>
        <dbReference type="Proteomes" id="UP001151699"/>
    </source>
</evidence>